<evidence type="ECO:0000313" key="10">
    <source>
        <dbReference type="Proteomes" id="UP000298030"/>
    </source>
</evidence>
<dbReference type="EMBL" id="QPFP01000025">
    <property type="protein sequence ID" value="TEB29933.1"/>
    <property type="molecule type" value="Genomic_DNA"/>
</dbReference>
<evidence type="ECO:0000256" key="4">
    <source>
        <dbReference type="ARBA" id="ARBA00022840"/>
    </source>
</evidence>
<dbReference type="Pfam" id="PF02786">
    <property type="entry name" value="CPSase_L_D2"/>
    <property type="match status" value="1"/>
</dbReference>
<keyword evidence="3 6" id="KW-0547">Nucleotide-binding</keyword>
<dbReference type="STRING" id="71717.A0A4Y7T6X6"/>
<dbReference type="InterPro" id="IPR005482">
    <property type="entry name" value="Biotin_COase_C"/>
</dbReference>
<dbReference type="InterPro" id="IPR000089">
    <property type="entry name" value="Biotin_lipoyl"/>
</dbReference>
<keyword evidence="4 6" id="KW-0067">ATP-binding</keyword>
<dbReference type="InterPro" id="IPR005479">
    <property type="entry name" value="CPAse_ATP-bd"/>
</dbReference>
<dbReference type="PANTHER" id="PTHR45007">
    <property type="entry name" value="CARBOXYLASE, PUTATIVE (AFU_ORTHOLOGUE AFUA_5G07570)-RELATED"/>
    <property type="match status" value="1"/>
</dbReference>
<evidence type="ECO:0000256" key="3">
    <source>
        <dbReference type="ARBA" id="ARBA00022741"/>
    </source>
</evidence>
<dbReference type="PROSITE" id="PS00188">
    <property type="entry name" value="BIOTIN"/>
    <property type="match status" value="1"/>
</dbReference>
<evidence type="ECO:0000256" key="6">
    <source>
        <dbReference type="PROSITE-ProRule" id="PRU00409"/>
    </source>
</evidence>
<dbReference type="AlphaFoldDB" id="A0A4Y7T6X6"/>
<name>A0A4Y7T6X6_COPMI</name>
<dbReference type="PROSITE" id="PS00867">
    <property type="entry name" value="CPSASE_2"/>
    <property type="match status" value="1"/>
</dbReference>
<dbReference type="Gene3D" id="3.30.470.20">
    <property type="entry name" value="ATP-grasp fold, B domain"/>
    <property type="match status" value="1"/>
</dbReference>
<dbReference type="InterPro" id="IPR011761">
    <property type="entry name" value="ATP-grasp"/>
</dbReference>
<evidence type="ECO:0000313" key="9">
    <source>
        <dbReference type="EMBL" id="TEB29933.1"/>
    </source>
</evidence>
<dbReference type="PROSITE" id="PS50979">
    <property type="entry name" value="BC"/>
    <property type="match status" value="1"/>
</dbReference>
<dbReference type="GO" id="GO:0016874">
    <property type="term" value="F:ligase activity"/>
    <property type="evidence" value="ECO:0007669"/>
    <property type="project" value="UniProtKB-KW"/>
</dbReference>
<evidence type="ECO:0000256" key="2">
    <source>
        <dbReference type="ARBA" id="ARBA00022598"/>
    </source>
</evidence>
<dbReference type="CDD" id="cd06850">
    <property type="entry name" value="biotinyl_domain"/>
    <property type="match status" value="1"/>
</dbReference>
<keyword evidence="5" id="KW-0092">Biotin</keyword>
<dbReference type="SUPFAM" id="SSF51246">
    <property type="entry name" value="Rudiment single hybrid motif"/>
    <property type="match status" value="1"/>
</dbReference>
<accession>A0A4Y7T6X6</accession>
<dbReference type="InterPro" id="IPR016185">
    <property type="entry name" value="PreATP-grasp_dom_sf"/>
</dbReference>
<dbReference type="Pfam" id="PF00289">
    <property type="entry name" value="Biotin_carb_N"/>
    <property type="match status" value="1"/>
</dbReference>
<dbReference type="SUPFAM" id="SSF56059">
    <property type="entry name" value="Glutathione synthetase ATP-binding domain-like"/>
    <property type="match status" value="1"/>
</dbReference>
<keyword evidence="10" id="KW-1185">Reference proteome</keyword>
<dbReference type="PROSITE" id="PS50975">
    <property type="entry name" value="ATP_GRASP"/>
    <property type="match status" value="1"/>
</dbReference>
<sequence length="657" mass="70827">MSKTAYKILVANRGEIAIRILRSARELGWATVAVYTESDRSHAGFADEAVRLEGVAVFMNPSAIAAIAHQTRSSHVHPGYGFLSENPALYDALAGCTPPISFIGPSPETLRIASDKMLSRELAASLNINISPGTRVSSASDVLTFAQEAGYPVMIKALDGGGGRGIRVALKPEDVEEAFKRCLGESPSKQVFAETALIGNGWNHVEIQLIGDGTGAVNHFWERECSVQRRFQKIVEMAPSRLARTAVQPLVDASCSMARSLRYKGLGTFEFLVNALTKSWVFLEINPRVQVEHTVTEEVVDMDLVRAQLLLFTPGTTLRSLSLHTIPPPPVCFAIQLRLTAEDPAKNFQLSPGSIHPSDVTWPAGRGVRVDTWLCASPNAPQDEWTVGTDFDSLLAKVIVRGKTFEETTQKAIRALQEFSLAGSVKTNVQVLSGVVGHPDWMEGLVDTLWLERTLEGVLEAGKHMLRMESTKGLELEQSTHSKVPVPQFRGSGPTTLQPGSLFNLTLLAHGENASEMKHTVMLSSIKQNAFPDLLSGTLQTSLAPTPLAFTLTQSASASVAGTGGFELADPNNRSHIGCPLSGKVVELHPALQSEKGGVVKKGEPVIVLSVMKMETTVVAPRDGYVKRTGKGISVGKILGEGSLVCVLEENEFTSKL</sequence>
<evidence type="ECO:0000259" key="8">
    <source>
        <dbReference type="PROSITE" id="PS50979"/>
    </source>
</evidence>
<dbReference type="SUPFAM" id="SSF52440">
    <property type="entry name" value="PreATP-grasp domain"/>
    <property type="match status" value="1"/>
</dbReference>
<dbReference type="Proteomes" id="UP000298030">
    <property type="component" value="Unassembled WGS sequence"/>
</dbReference>
<feature type="domain" description="ATP-grasp" evidence="7">
    <location>
        <begin position="120"/>
        <end position="313"/>
    </location>
</feature>
<dbReference type="InterPro" id="IPR001882">
    <property type="entry name" value="Biotin_BS"/>
</dbReference>
<dbReference type="Gene3D" id="2.40.50.100">
    <property type="match status" value="1"/>
</dbReference>
<comment type="cofactor">
    <cofactor evidence="1">
        <name>biotin</name>
        <dbReference type="ChEBI" id="CHEBI:57586"/>
    </cofactor>
</comment>
<dbReference type="OrthoDB" id="196847at2759"/>
<evidence type="ECO:0008006" key="11">
    <source>
        <dbReference type="Google" id="ProtNLM"/>
    </source>
</evidence>
<proteinExistence type="predicted"/>
<dbReference type="SUPFAM" id="SSF51230">
    <property type="entry name" value="Single hybrid motif"/>
    <property type="match status" value="1"/>
</dbReference>
<dbReference type="GO" id="GO:0005524">
    <property type="term" value="F:ATP binding"/>
    <property type="evidence" value="ECO:0007669"/>
    <property type="project" value="UniProtKB-UniRule"/>
</dbReference>
<comment type="caution">
    <text evidence="9">The sequence shown here is derived from an EMBL/GenBank/DDBJ whole genome shotgun (WGS) entry which is preliminary data.</text>
</comment>
<evidence type="ECO:0000259" key="7">
    <source>
        <dbReference type="PROSITE" id="PS50975"/>
    </source>
</evidence>
<gene>
    <name evidence="9" type="ORF">FA13DRAFT_602534</name>
</gene>
<dbReference type="SMART" id="SM00878">
    <property type="entry name" value="Biotin_carb_C"/>
    <property type="match status" value="1"/>
</dbReference>
<keyword evidence="2" id="KW-0436">Ligase</keyword>
<dbReference type="InterPro" id="IPR011054">
    <property type="entry name" value="Rudment_hybrid_motif"/>
</dbReference>
<feature type="domain" description="Biotin carboxylation" evidence="8">
    <location>
        <begin position="4"/>
        <end position="456"/>
    </location>
</feature>
<dbReference type="InterPro" id="IPR011764">
    <property type="entry name" value="Biotin_carboxylation_dom"/>
</dbReference>
<dbReference type="GO" id="GO:0046872">
    <property type="term" value="F:metal ion binding"/>
    <property type="evidence" value="ECO:0007669"/>
    <property type="project" value="InterPro"/>
</dbReference>
<reference evidence="9 10" key="1">
    <citation type="journal article" date="2019" name="Nat. Ecol. Evol.">
        <title>Megaphylogeny resolves global patterns of mushroom evolution.</title>
        <authorList>
            <person name="Varga T."/>
            <person name="Krizsan K."/>
            <person name="Foldi C."/>
            <person name="Dima B."/>
            <person name="Sanchez-Garcia M."/>
            <person name="Sanchez-Ramirez S."/>
            <person name="Szollosi G.J."/>
            <person name="Szarkandi J.G."/>
            <person name="Papp V."/>
            <person name="Albert L."/>
            <person name="Andreopoulos W."/>
            <person name="Angelini C."/>
            <person name="Antonin V."/>
            <person name="Barry K.W."/>
            <person name="Bougher N.L."/>
            <person name="Buchanan P."/>
            <person name="Buyck B."/>
            <person name="Bense V."/>
            <person name="Catcheside P."/>
            <person name="Chovatia M."/>
            <person name="Cooper J."/>
            <person name="Damon W."/>
            <person name="Desjardin D."/>
            <person name="Finy P."/>
            <person name="Geml J."/>
            <person name="Haridas S."/>
            <person name="Hughes K."/>
            <person name="Justo A."/>
            <person name="Karasinski D."/>
            <person name="Kautmanova I."/>
            <person name="Kiss B."/>
            <person name="Kocsube S."/>
            <person name="Kotiranta H."/>
            <person name="LaButti K.M."/>
            <person name="Lechner B.E."/>
            <person name="Liimatainen K."/>
            <person name="Lipzen A."/>
            <person name="Lukacs Z."/>
            <person name="Mihaltcheva S."/>
            <person name="Morgado L.N."/>
            <person name="Niskanen T."/>
            <person name="Noordeloos M.E."/>
            <person name="Ohm R.A."/>
            <person name="Ortiz-Santana B."/>
            <person name="Ovrebo C."/>
            <person name="Racz N."/>
            <person name="Riley R."/>
            <person name="Savchenko A."/>
            <person name="Shiryaev A."/>
            <person name="Soop K."/>
            <person name="Spirin V."/>
            <person name="Szebenyi C."/>
            <person name="Tomsovsky M."/>
            <person name="Tulloss R.E."/>
            <person name="Uehling J."/>
            <person name="Grigoriev I.V."/>
            <person name="Vagvolgyi C."/>
            <person name="Papp T."/>
            <person name="Martin F.M."/>
            <person name="Miettinen O."/>
            <person name="Hibbett D.S."/>
            <person name="Nagy L.G."/>
        </authorList>
    </citation>
    <scope>NUCLEOTIDE SEQUENCE [LARGE SCALE GENOMIC DNA]</scope>
    <source>
        <strain evidence="9 10">FP101781</strain>
    </source>
</reference>
<evidence type="ECO:0000256" key="5">
    <source>
        <dbReference type="ARBA" id="ARBA00023267"/>
    </source>
</evidence>
<dbReference type="Pfam" id="PF00364">
    <property type="entry name" value="Biotin_lipoyl"/>
    <property type="match status" value="1"/>
</dbReference>
<dbReference type="Pfam" id="PF02785">
    <property type="entry name" value="Biotin_carb_C"/>
    <property type="match status" value="1"/>
</dbReference>
<organism evidence="9 10">
    <name type="scientific">Coprinellus micaceus</name>
    <name type="common">Glistening ink-cap mushroom</name>
    <name type="synonym">Coprinus micaceus</name>
    <dbReference type="NCBI Taxonomy" id="71717"/>
    <lineage>
        <taxon>Eukaryota</taxon>
        <taxon>Fungi</taxon>
        <taxon>Dikarya</taxon>
        <taxon>Basidiomycota</taxon>
        <taxon>Agaricomycotina</taxon>
        <taxon>Agaricomycetes</taxon>
        <taxon>Agaricomycetidae</taxon>
        <taxon>Agaricales</taxon>
        <taxon>Agaricineae</taxon>
        <taxon>Psathyrellaceae</taxon>
        <taxon>Coprinellus</taxon>
    </lineage>
</organism>
<dbReference type="InterPro" id="IPR011053">
    <property type="entry name" value="Single_hybrid_motif"/>
</dbReference>
<evidence type="ECO:0000256" key="1">
    <source>
        <dbReference type="ARBA" id="ARBA00001953"/>
    </source>
</evidence>
<dbReference type="PANTHER" id="PTHR45007:SF1">
    <property type="entry name" value="CARBOXYLASE, PUTATIVE (AFU_ORTHOLOGUE AFUA_5G07570)-RELATED"/>
    <property type="match status" value="1"/>
</dbReference>
<dbReference type="InterPro" id="IPR005481">
    <property type="entry name" value="BC-like_N"/>
</dbReference>
<protein>
    <recommendedName>
        <fullName evidence="11">Carboxylase:pyruvate/acetyl-coa/propionyl-CoA</fullName>
    </recommendedName>
</protein>
<dbReference type="FunFam" id="3.30.1490.20:FF:000003">
    <property type="entry name" value="acetyl-CoA carboxylase isoform X1"/>
    <property type="match status" value="1"/>
</dbReference>